<accession>A0ABQ9HUT4</accession>
<gene>
    <name evidence="2" type="ORF">PR048_007603</name>
</gene>
<protein>
    <submittedName>
        <fullName evidence="2">Uncharacterized protein</fullName>
    </submittedName>
</protein>
<evidence type="ECO:0000313" key="2">
    <source>
        <dbReference type="EMBL" id="KAJ8888116.1"/>
    </source>
</evidence>
<name>A0ABQ9HUT4_9NEOP</name>
<reference evidence="2 3" key="1">
    <citation type="submission" date="2023-02" db="EMBL/GenBank/DDBJ databases">
        <title>LHISI_Scaffold_Assembly.</title>
        <authorList>
            <person name="Stuart O.P."/>
            <person name="Cleave R."/>
            <person name="Magrath M.J.L."/>
            <person name="Mikheyev A.S."/>
        </authorList>
    </citation>
    <scope>NUCLEOTIDE SEQUENCE [LARGE SCALE GENOMIC DNA]</scope>
    <source>
        <strain evidence="2">Daus_M_001</strain>
        <tissue evidence="2">Leg muscle</tissue>
    </source>
</reference>
<dbReference type="EMBL" id="JARBHB010000003">
    <property type="protein sequence ID" value="KAJ8888116.1"/>
    <property type="molecule type" value="Genomic_DNA"/>
</dbReference>
<feature type="region of interest" description="Disordered" evidence="1">
    <location>
        <begin position="296"/>
        <end position="321"/>
    </location>
</feature>
<dbReference type="Proteomes" id="UP001159363">
    <property type="component" value="Chromosome 3"/>
</dbReference>
<dbReference type="PANTHER" id="PTHR47326">
    <property type="entry name" value="TRANSPOSABLE ELEMENT TC3 TRANSPOSASE-LIKE PROTEIN"/>
    <property type="match status" value="1"/>
</dbReference>
<proteinExistence type="predicted"/>
<comment type="caution">
    <text evidence="2">The sequence shown here is derived from an EMBL/GenBank/DDBJ whole genome shotgun (WGS) entry which is preliminary data.</text>
</comment>
<feature type="region of interest" description="Disordered" evidence="1">
    <location>
        <begin position="217"/>
        <end position="238"/>
    </location>
</feature>
<dbReference type="InterPro" id="IPR036397">
    <property type="entry name" value="RNaseH_sf"/>
</dbReference>
<evidence type="ECO:0000313" key="3">
    <source>
        <dbReference type="Proteomes" id="UP001159363"/>
    </source>
</evidence>
<keyword evidence="3" id="KW-1185">Reference proteome</keyword>
<feature type="region of interest" description="Disordered" evidence="1">
    <location>
        <begin position="492"/>
        <end position="533"/>
    </location>
</feature>
<evidence type="ECO:0000256" key="1">
    <source>
        <dbReference type="SAM" id="MobiDB-lite"/>
    </source>
</evidence>
<organism evidence="2 3">
    <name type="scientific">Dryococelus australis</name>
    <dbReference type="NCBI Taxonomy" id="614101"/>
    <lineage>
        <taxon>Eukaryota</taxon>
        <taxon>Metazoa</taxon>
        <taxon>Ecdysozoa</taxon>
        <taxon>Arthropoda</taxon>
        <taxon>Hexapoda</taxon>
        <taxon>Insecta</taxon>
        <taxon>Pterygota</taxon>
        <taxon>Neoptera</taxon>
        <taxon>Polyneoptera</taxon>
        <taxon>Phasmatodea</taxon>
        <taxon>Verophasmatodea</taxon>
        <taxon>Anareolatae</taxon>
        <taxon>Phasmatidae</taxon>
        <taxon>Eurycanthinae</taxon>
        <taxon>Dryococelus</taxon>
    </lineage>
</organism>
<dbReference type="Gene3D" id="3.30.420.10">
    <property type="entry name" value="Ribonuclease H-like superfamily/Ribonuclease H"/>
    <property type="match status" value="1"/>
</dbReference>
<dbReference type="PANTHER" id="PTHR47326:SF1">
    <property type="entry name" value="HTH PSQ-TYPE DOMAIN-CONTAINING PROTEIN"/>
    <property type="match status" value="1"/>
</dbReference>
<feature type="compositionally biased region" description="Polar residues" evidence="1">
    <location>
        <begin position="505"/>
        <end position="514"/>
    </location>
</feature>
<sequence length="836" mass="93101">MSFLHWLLHDCEFTPVLTELHAIGPHTTVKCPFIRTVAQGVPDKVWSNDKRISKIHMSEVQRTGQVLTCNAEHIGQQLYLVKQPILYQRAKMRAHVFHSVTRSRGQTAMSRQGGYLWHPNDCAAQYLCRRVSHETPCHDSTLAHATATRTHGLDFGAMATSLSVLRASFNYEEQGKNRQERLKNPCDREAHTPLRRDWHPYSYAGRLTARTAISTAVTESKGPPASSRVRQKSRQAWLTSGRERVPTLYNSIPHTSAVDSPQNPVERRFANFACFSTSGSSAFIVGLPGADVLLPSSTEPPRLDKDNTTGNSARRNMGTDNDRNHVLERESECPLHRTLQAKSETLYSSSHAAISSAKSTSRATVDLSCRCRPRRQTAVRASLLGESCMLTSVLANDRCGVDELQPIIFLGRLVLTTPANVVSMLYTVLAINEAASSKVPLSPVRLLASHLGEPGSIPGRFAPDFRKWGSYRTMPLAVSDLVKDGAALECKGGGNRSYPEKTRRQAASSSTIPTCESPGVNPPGMEPGSPRAKQSPWRVAVIVTQPWITDVYLPRGDTRDHTFASHSRTQEAAPVDFSRLLGRISPIGRSRLASDVVNVDRHVGTFVRGRSRSADHSTADQLLWAWRNTASPLCIPYTRQFHVNLPSPGFDSRFGQSYFGFPWFPEITPRERSDDSSLKTGHYRFQFRPCFLSWPSRSPDLNPLDFWLWGHLMALVYATPISNVQALQQRVINAYQHILDQSGVFQRVHDSPRRRVQGCITMNGHHIEYLLYCNFPLVGLPGAGNLTVAFTTVRRTSRLSAQVSEKARGQQGSSGFTARPRELRQVASFPALDERN</sequence>